<protein>
    <recommendedName>
        <fullName evidence="1">TmcB/TmcC TPR repeats domain-containing protein</fullName>
    </recommendedName>
</protein>
<evidence type="ECO:0000259" key="1">
    <source>
        <dbReference type="Pfam" id="PF25474"/>
    </source>
</evidence>
<proteinExistence type="predicted"/>
<organism evidence="2 3">
    <name type="scientific">Streblomastix strix</name>
    <dbReference type="NCBI Taxonomy" id="222440"/>
    <lineage>
        <taxon>Eukaryota</taxon>
        <taxon>Metamonada</taxon>
        <taxon>Preaxostyla</taxon>
        <taxon>Oxymonadida</taxon>
        <taxon>Streblomastigidae</taxon>
        <taxon>Streblomastix</taxon>
    </lineage>
</organism>
<dbReference type="Proteomes" id="UP000324800">
    <property type="component" value="Unassembled WGS sequence"/>
</dbReference>
<feature type="domain" description="TmcB/TmcC TPR repeats" evidence="1">
    <location>
        <begin position="143"/>
        <end position="217"/>
    </location>
</feature>
<dbReference type="AlphaFoldDB" id="A0A5J4TRH5"/>
<comment type="caution">
    <text evidence="2">The sequence shown here is derived from an EMBL/GenBank/DDBJ whole genome shotgun (WGS) entry which is preliminary data.</text>
</comment>
<dbReference type="EMBL" id="SNRW01026353">
    <property type="protein sequence ID" value="KAA6360857.1"/>
    <property type="molecule type" value="Genomic_DNA"/>
</dbReference>
<name>A0A5J4TRH5_9EUKA</name>
<dbReference type="Pfam" id="PF25474">
    <property type="entry name" value="TPR_TmcB"/>
    <property type="match status" value="1"/>
</dbReference>
<gene>
    <name evidence="2" type="ORF">EZS28_043616</name>
</gene>
<sequence>MQEVPQEQIERARPKPRVLPKYKNPYEIQLAIKFLTSDNKKLRSPPYIQLANQIIQYGQKKFGDTASIWITSALFHAYYTRDWNQMSDCVRSARQCHPTMTERYSLYELQFLVEKNIRLKVKVSKGNAEYQLFGDMDLFDHSSVAEQNQMIEAVQLVELAKMYIRQVWMEMCKENCDIGTTMKLLEKTVKIQKQAQMQLLQLLDEFPRSPNLLRTYAVMSRDID</sequence>
<dbReference type="InterPro" id="IPR057352">
    <property type="entry name" value="TPR_TmcB/C"/>
</dbReference>
<accession>A0A5J4TRH5</accession>
<reference evidence="2 3" key="1">
    <citation type="submission" date="2019-03" db="EMBL/GenBank/DDBJ databases">
        <title>Single cell metagenomics reveals metabolic interactions within the superorganism composed of flagellate Streblomastix strix and complex community of Bacteroidetes bacteria on its surface.</title>
        <authorList>
            <person name="Treitli S.C."/>
            <person name="Kolisko M."/>
            <person name="Husnik F."/>
            <person name="Keeling P."/>
            <person name="Hampl V."/>
        </authorList>
    </citation>
    <scope>NUCLEOTIDE SEQUENCE [LARGE SCALE GENOMIC DNA]</scope>
    <source>
        <strain evidence="2">ST1C</strain>
    </source>
</reference>
<feature type="non-terminal residue" evidence="2">
    <location>
        <position position="224"/>
    </location>
</feature>
<evidence type="ECO:0000313" key="3">
    <source>
        <dbReference type="Proteomes" id="UP000324800"/>
    </source>
</evidence>
<evidence type="ECO:0000313" key="2">
    <source>
        <dbReference type="EMBL" id="KAA6360857.1"/>
    </source>
</evidence>